<dbReference type="Pfam" id="PF03142">
    <property type="entry name" value="Chitin_synth_2"/>
    <property type="match status" value="1"/>
</dbReference>
<dbReference type="GO" id="GO:0005524">
    <property type="term" value="F:ATP binding"/>
    <property type="evidence" value="ECO:0007669"/>
    <property type="project" value="UniProtKB-UniRule"/>
</dbReference>
<dbReference type="InterPro" id="IPR036037">
    <property type="entry name" value="MYSc_Myo17"/>
</dbReference>
<evidence type="ECO:0000256" key="8">
    <source>
        <dbReference type="ARBA" id="ARBA00022840"/>
    </source>
</evidence>
<keyword evidence="11 17" id="KW-0472">Membrane</keyword>
<dbReference type="SUPFAM" id="SSF109715">
    <property type="entry name" value="DEK C-terminal domain"/>
    <property type="match status" value="1"/>
</dbReference>
<feature type="transmembrane region" description="Helical" evidence="17">
    <location>
        <begin position="1690"/>
        <end position="1713"/>
    </location>
</feature>
<protein>
    <recommendedName>
        <fullName evidence="2">chitin synthase</fullName>
        <ecNumber evidence="2">2.4.1.16</ecNumber>
    </recommendedName>
</protein>
<evidence type="ECO:0000256" key="3">
    <source>
        <dbReference type="ARBA" id="ARBA00022475"/>
    </source>
</evidence>
<dbReference type="SUPFAM" id="SSF52540">
    <property type="entry name" value="P-loop containing nucleoside triphosphate hydrolases"/>
    <property type="match status" value="1"/>
</dbReference>
<feature type="transmembrane region" description="Helical" evidence="17">
    <location>
        <begin position="1237"/>
        <end position="1259"/>
    </location>
</feature>
<keyword evidence="9 17" id="KW-1133">Transmembrane helix</keyword>
<dbReference type="PRINTS" id="PR00193">
    <property type="entry name" value="MYOSINHEAVY"/>
</dbReference>
<dbReference type="Gene3D" id="1.10.10.60">
    <property type="entry name" value="Homeodomain-like"/>
    <property type="match status" value="1"/>
</dbReference>
<keyword evidence="5" id="KW-0808">Transferase</keyword>
<dbReference type="GO" id="GO:0030428">
    <property type="term" value="C:cell septum"/>
    <property type="evidence" value="ECO:0007669"/>
    <property type="project" value="TreeGrafter"/>
</dbReference>
<dbReference type="PANTHER" id="PTHR22914:SF13">
    <property type="entry name" value="CHITIN SYNTHASE"/>
    <property type="match status" value="1"/>
</dbReference>
<feature type="transmembrane region" description="Helical" evidence="17">
    <location>
        <begin position="936"/>
        <end position="954"/>
    </location>
</feature>
<comment type="subcellular location">
    <subcellularLocation>
        <location evidence="1">Cell membrane</location>
        <topology evidence="1">Multi-pass membrane protein</topology>
    </subcellularLocation>
</comment>
<dbReference type="PROSITE" id="PS51998">
    <property type="entry name" value="DEK_C"/>
    <property type="match status" value="1"/>
</dbReference>
<keyword evidence="12 15" id="KW-0505">Motor protein</keyword>
<dbReference type="GO" id="GO:0031505">
    <property type="term" value="P:fungal-type cell wall organization"/>
    <property type="evidence" value="ECO:0007669"/>
    <property type="project" value="TreeGrafter"/>
</dbReference>
<evidence type="ECO:0000256" key="4">
    <source>
        <dbReference type="ARBA" id="ARBA00022676"/>
    </source>
</evidence>
<dbReference type="EC" id="2.4.1.16" evidence="2"/>
<proteinExistence type="inferred from homology"/>
<keyword evidence="13" id="KW-0325">Glycoprotein</keyword>
<dbReference type="CDD" id="cd14879">
    <property type="entry name" value="MYSc_Myo17"/>
    <property type="match status" value="1"/>
</dbReference>
<evidence type="ECO:0000256" key="2">
    <source>
        <dbReference type="ARBA" id="ARBA00012543"/>
    </source>
</evidence>
<feature type="region of interest" description="Disordered" evidence="16">
    <location>
        <begin position="593"/>
        <end position="644"/>
    </location>
</feature>
<feature type="region of interest" description="Actin-binding" evidence="15">
    <location>
        <begin position="658"/>
        <end position="680"/>
    </location>
</feature>
<feature type="domain" description="DEK-C" evidence="19">
    <location>
        <begin position="1942"/>
        <end position="1997"/>
    </location>
</feature>
<dbReference type="FunFam" id="1.10.10.820:FF:000001">
    <property type="entry name" value="Myosin heavy chain"/>
    <property type="match status" value="1"/>
</dbReference>
<keyword evidence="10 15" id="KW-0518">Myosin</keyword>
<dbReference type="SUPFAM" id="SSF53448">
    <property type="entry name" value="Nucleotide-diphospho-sugar transferases"/>
    <property type="match status" value="1"/>
</dbReference>
<reference evidence="20" key="1">
    <citation type="submission" date="2022-07" db="EMBL/GenBank/DDBJ databases">
        <title>Phylogenomic reconstructions and comparative analyses of Kickxellomycotina fungi.</title>
        <authorList>
            <person name="Reynolds N.K."/>
            <person name="Stajich J.E."/>
            <person name="Barry K."/>
            <person name="Grigoriev I.V."/>
            <person name="Crous P."/>
            <person name="Smith M.E."/>
        </authorList>
    </citation>
    <scope>NUCLEOTIDE SEQUENCE</scope>
    <source>
        <strain evidence="20">RSA 1196</strain>
    </source>
</reference>
<dbReference type="Proteomes" id="UP001150925">
    <property type="component" value="Unassembled WGS sequence"/>
</dbReference>
<dbReference type="GO" id="GO:0016459">
    <property type="term" value="C:myosin complex"/>
    <property type="evidence" value="ECO:0007669"/>
    <property type="project" value="UniProtKB-KW"/>
</dbReference>
<evidence type="ECO:0000256" key="16">
    <source>
        <dbReference type="SAM" id="MobiDB-lite"/>
    </source>
</evidence>
<dbReference type="Pfam" id="PF00063">
    <property type="entry name" value="Myosin_head"/>
    <property type="match status" value="1"/>
</dbReference>
<dbReference type="Gene3D" id="1.20.120.720">
    <property type="entry name" value="Myosin VI head, motor domain, U50 subdomain"/>
    <property type="match status" value="1"/>
</dbReference>
<feature type="binding site" evidence="15">
    <location>
        <begin position="113"/>
        <end position="120"/>
    </location>
    <ligand>
        <name>ATP</name>
        <dbReference type="ChEBI" id="CHEBI:30616"/>
    </ligand>
</feature>
<sequence>MSATYSGSSKDIPNLAQLPNYASLLDDDVVDVLCNRYRKDAIYTQIGTRSLVAVNPNAPLEIFNDVHVQHYVEDYRNTSGQRTVLDPHVFQVAANAYLMMRRTGLDQSIVFTGESGSGKTENLKMAVRLFSFLRTQSKRDTRFYAQLMQAQTILEAFGNARTSLNRNASRFGCYVELQFDEHGRTIGAKLLDYLLEKSRVTNLPSQERNFHVFYQLLNGATSDERSHFHLSEPGYFSYLEKSGVFRIPEVDDAVQFTDLCASMKSLGLNKKYQKQIFQLLSAILHLGNIQFVDLPDNYQSQEPCEVRNMDVLSLVAGLLGIDELALQGTLTFKTKMIKREMCTVFLDAEQASHQRDDLAKSLYSLLFSWIVEFLNTKLCKDDSQAVNFIGLVDLFGFQNLAANGFEQFLINFANERLYHFTNHHIFDAGRAEMEKEGLSQYASEVSFADNSPCLDLYMKPATGLISLLDKHVNNQDGSNRASLSGEPQSVTSLLKEFNQHHDDPKKGSPVYRKSESKNHLGTFVVQHYAGPATYSVQHFASRNVDSLNADFVALFRGTDVSDPTDGTRNAFVAGLFTERAVAMEVHPRHANTIVAAQQKSMPVRQPSMKRGKKRTDSQSAVDESEPLSEKGGSSSRRQRRDKKIPKIPCVASQFQRALSDLFDTLDQTQPWFVFCLSANNAERPHQWDGRLVKAQVSSLGLTDVVKRRVVEYAHAYAHEDFLSRYKPVVDSLKVDPSRDARTRCDAAGTMIGWGYSDMAVGSRQVHLSFTAWRDLEDNLRAIEKQNAAPESAGVDGVLARDDAEGNFGFAHPPVGASYGTGTPGASVGSYESQEGLLQNQGNRQVRGVGPGRSPGGPFMGATLAGDDTRSYYSDDDYTVDRAGDDSPSNADSNFAMGRKFESDDKQPSAADPMLPEKKEEASEAKEEKIPLSAVRKRWLCFTWAVTGCIPSFCISKCGGRKLRDQRMAWREKVALCSIILFLCLVTIFWIAILGPIICPKQNVYTTFELEDKSSKDNPIYSLRGNVYTLKDFNHYDVATKDFEKYYGKDVSNLFPIQLSLECPDYKIDHRLSLSNVSTKYSIEYLHDHRYYRHPDVLRNWFRSTVLPNLDRKYYKGQIAVDPDQVRKYGLGQGPTNSVQYQAIIDERVYDLSNYIQQQGVPYFIDVDEEASRDGVDSQFLDRRLVDLFQKNPGMDITETFNQLFGETGPSRSKLLKCLGRAFYVGVVDKRNSAQCYFANYVLLAFTIALALIILFKFIAALQLGSRREPEDHDRFVILNVPCYTEDEDSLRRTINSLAVLKYDDKRKLLFIIADGMIVGSGNDRPTPRIVLDILGVDPSVDPEPLSYVALGDGAKQHNMGKVYSGLYECSGHVVPYLVVVKCGKPTERARPGNRGKRDSQIILMNFFNHVHFNKPMVPMELEMYHQIKNVIGVNPAFYEYVLMIDADTEVFPDSLNRMISCMIHDSKLMGLCGETVLSNEKSTWITMIQVYEYFISHHMAKAFESLFGSVTCLPGCFCMYRLRTPDKNTPLLIANNIIEEYRENRVDTLHKKNLLSLGEDRYLTTLMLKHFPFYKNKFTPDATCRTNAPDTWSVLLSQRRRWINSTIHNLLELVFLPRLCGFCCFSMRFVVFIDLFSTIIMPATVVYLGYLIYQCVTNPSNLPIISLVVLAAIYGLQAIIFIIKRQWQHIGWMIVYIIAIPVFMFFIPLYSFWRFDDFSWGNTRTVVGEKGKQVHVADEGKFDPSSIPTKKWSDYEQELWEVGSQNSHDSYGSRMSGRTPDPGYRSRPASRALSSHLPMPGNTASMYGGEGNNFFANPPNRASQAMSTFGSPNAGTPYGGGNRMSRSADRLSRVQSTYDVEMANLNTMPGHRMSAMPDPMGGGGAPYDPNRSHSSASFHSPIANQFGAGGAPRPMSPAMSVRSSTPNAAAFINQQPTGVFHGPSDDEILAEIRVILDNANLMTITKKQVRDELSNRFAVDMLPKKDYINQCIEMILQGKL</sequence>
<gene>
    <name evidence="20" type="ORF">IWQ62_000242</name>
</gene>
<dbReference type="PROSITE" id="PS51456">
    <property type="entry name" value="MYOSIN_MOTOR"/>
    <property type="match status" value="1"/>
</dbReference>
<dbReference type="InterPro" id="IPR036961">
    <property type="entry name" value="Kinesin_motor_dom_sf"/>
</dbReference>
<evidence type="ECO:0000256" key="14">
    <source>
        <dbReference type="ARBA" id="ARBA00023203"/>
    </source>
</evidence>
<keyword evidence="3" id="KW-1003">Cell membrane</keyword>
<evidence type="ECO:0000256" key="13">
    <source>
        <dbReference type="ARBA" id="ARBA00023180"/>
    </source>
</evidence>
<dbReference type="GO" id="GO:0003774">
    <property type="term" value="F:cytoskeletal motor activity"/>
    <property type="evidence" value="ECO:0007669"/>
    <property type="project" value="UniProtKB-UniRule"/>
</dbReference>
<keyword evidence="8 15" id="KW-0067">ATP-binding</keyword>
<keyword evidence="14 15" id="KW-0009">Actin-binding</keyword>
<feature type="transmembrane region" description="Helical" evidence="17">
    <location>
        <begin position="1629"/>
        <end position="1652"/>
    </location>
</feature>
<keyword evidence="4" id="KW-0328">Glycosyltransferase</keyword>
<evidence type="ECO:0000256" key="6">
    <source>
        <dbReference type="ARBA" id="ARBA00022692"/>
    </source>
</evidence>
<dbReference type="GO" id="GO:0004100">
    <property type="term" value="F:chitin synthase activity"/>
    <property type="evidence" value="ECO:0007669"/>
    <property type="project" value="UniProtKB-EC"/>
</dbReference>
<evidence type="ECO:0000256" key="17">
    <source>
        <dbReference type="SAM" id="Phobius"/>
    </source>
</evidence>
<keyword evidence="6 17" id="KW-0812">Transmembrane</keyword>
<feature type="compositionally biased region" description="Basic and acidic residues" evidence="16">
    <location>
        <begin position="914"/>
        <end position="926"/>
    </location>
</feature>
<dbReference type="SMART" id="SM00242">
    <property type="entry name" value="MYSc"/>
    <property type="match status" value="1"/>
</dbReference>
<dbReference type="Gene3D" id="3.40.850.10">
    <property type="entry name" value="Kinesin motor domain"/>
    <property type="match status" value="1"/>
</dbReference>
<evidence type="ECO:0000256" key="11">
    <source>
        <dbReference type="ARBA" id="ARBA00023136"/>
    </source>
</evidence>
<dbReference type="PANTHER" id="PTHR22914">
    <property type="entry name" value="CHITIN SYNTHASE"/>
    <property type="match status" value="1"/>
</dbReference>
<evidence type="ECO:0000256" key="15">
    <source>
        <dbReference type="PROSITE-ProRule" id="PRU00782"/>
    </source>
</evidence>
<keyword evidence="21" id="KW-1185">Reference proteome</keyword>
<dbReference type="OrthoDB" id="370884at2759"/>
<dbReference type="InterPro" id="IPR027417">
    <property type="entry name" value="P-loop_NTPase"/>
</dbReference>
<evidence type="ECO:0000256" key="5">
    <source>
        <dbReference type="ARBA" id="ARBA00022679"/>
    </source>
</evidence>
<dbReference type="EMBL" id="JANBPY010000009">
    <property type="protein sequence ID" value="KAJ1970004.1"/>
    <property type="molecule type" value="Genomic_DNA"/>
</dbReference>
<feature type="transmembrane region" description="Helical" evidence="17">
    <location>
        <begin position="1664"/>
        <end position="1683"/>
    </location>
</feature>
<evidence type="ECO:0000313" key="20">
    <source>
        <dbReference type="EMBL" id="KAJ1970004.1"/>
    </source>
</evidence>
<evidence type="ECO:0000256" key="9">
    <source>
        <dbReference type="ARBA" id="ARBA00022989"/>
    </source>
</evidence>
<comment type="caution">
    <text evidence="20">The sequence shown here is derived from an EMBL/GenBank/DDBJ whole genome shotgun (WGS) entry which is preliminary data.</text>
</comment>
<organism evidence="20 21">
    <name type="scientific">Dispira parvispora</name>
    <dbReference type="NCBI Taxonomy" id="1520584"/>
    <lineage>
        <taxon>Eukaryota</taxon>
        <taxon>Fungi</taxon>
        <taxon>Fungi incertae sedis</taxon>
        <taxon>Zoopagomycota</taxon>
        <taxon>Kickxellomycotina</taxon>
        <taxon>Dimargaritomycetes</taxon>
        <taxon>Dimargaritales</taxon>
        <taxon>Dimargaritaceae</taxon>
        <taxon>Dispira</taxon>
    </lineage>
</organism>
<dbReference type="GO" id="GO:0006031">
    <property type="term" value="P:chitin biosynthetic process"/>
    <property type="evidence" value="ECO:0007669"/>
    <property type="project" value="TreeGrafter"/>
</dbReference>
<dbReference type="CDD" id="cd04190">
    <property type="entry name" value="Chitin_synth_C"/>
    <property type="match status" value="1"/>
</dbReference>
<evidence type="ECO:0000256" key="12">
    <source>
        <dbReference type="ARBA" id="ARBA00023175"/>
    </source>
</evidence>
<dbReference type="Pfam" id="PF08766">
    <property type="entry name" value="DEK_C"/>
    <property type="match status" value="1"/>
</dbReference>
<evidence type="ECO:0000259" key="19">
    <source>
        <dbReference type="PROSITE" id="PS51998"/>
    </source>
</evidence>
<evidence type="ECO:0000259" key="18">
    <source>
        <dbReference type="PROSITE" id="PS51456"/>
    </source>
</evidence>
<dbReference type="Gene3D" id="3.90.550.10">
    <property type="entry name" value="Spore Coat Polysaccharide Biosynthesis Protein SpsA, Chain A"/>
    <property type="match status" value="1"/>
</dbReference>
<dbReference type="Gene3D" id="1.10.10.820">
    <property type="match status" value="1"/>
</dbReference>
<dbReference type="InterPro" id="IPR029044">
    <property type="entry name" value="Nucleotide-diphossugar_trans"/>
</dbReference>
<dbReference type="InterPro" id="IPR001609">
    <property type="entry name" value="Myosin_head_motor_dom-like"/>
</dbReference>
<feature type="compositionally biased region" description="Gly residues" evidence="16">
    <location>
        <begin position="848"/>
        <end position="858"/>
    </location>
</feature>
<evidence type="ECO:0000313" key="21">
    <source>
        <dbReference type="Proteomes" id="UP001150925"/>
    </source>
</evidence>
<dbReference type="GO" id="GO:0005886">
    <property type="term" value="C:plasma membrane"/>
    <property type="evidence" value="ECO:0007669"/>
    <property type="project" value="UniProtKB-SubCell"/>
</dbReference>
<evidence type="ECO:0000256" key="7">
    <source>
        <dbReference type="ARBA" id="ARBA00022741"/>
    </source>
</evidence>
<dbReference type="GO" id="GO:0003779">
    <property type="term" value="F:actin binding"/>
    <property type="evidence" value="ECO:0007669"/>
    <property type="project" value="UniProtKB-KW"/>
</dbReference>
<feature type="compositionally biased region" description="Polar residues" evidence="16">
    <location>
        <begin position="1820"/>
        <end position="1834"/>
    </location>
</feature>
<feature type="domain" description="Myosin motor" evidence="18">
    <location>
        <begin position="13"/>
        <end position="780"/>
    </location>
</feature>
<comment type="similarity">
    <text evidence="15">Belongs to the TRAFAC class myosin-kinesin ATPase superfamily. Myosin family.</text>
</comment>
<feature type="region of interest" description="Disordered" evidence="16">
    <location>
        <begin position="1765"/>
        <end position="1846"/>
    </location>
</feature>
<feature type="transmembrane region" description="Helical" evidence="17">
    <location>
        <begin position="975"/>
        <end position="997"/>
    </location>
</feature>
<accession>A0A9W8AV74</accession>
<keyword evidence="7 15" id="KW-0547">Nucleotide-binding</keyword>
<feature type="region of interest" description="Disordered" evidence="16">
    <location>
        <begin position="835"/>
        <end position="926"/>
    </location>
</feature>
<dbReference type="InterPro" id="IPR014876">
    <property type="entry name" value="DEK_C"/>
</dbReference>
<dbReference type="Gene3D" id="1.20.58.530">
    <property type="match status" value="1"/>
</dbReference>
<name>A0A9W8AV74_9FUNG</name>
<evidence type="ECO:0000256" key="10">
    <source>
        <dbReference type="ARBA" id="ARBA00023123"/>
    </source>
</evidence>
<evidence type="ECO:0000256" key="1">
    <source>
        <dbReference type="ARBA" id="ARBA00004651"/>
    </source>
</evidence>
<dbReference type="InterPro" id="IPR004835">
    <property type="entry name" value="Chitin_synth"/>
</dbReference>